<evidence type="ECO:0000256" key="4">
    <source>
        <dbReference type="ARBA" id="ARBA00023163"/>
    </source>
</evidence>
<dbReference type="SUPFAM" id="SSF46785">
    <property type="entry name" value="Winged helix' DNA-binding domain"/>
    <property type="match status" value="1"/>
</dbReference>
<organism evidence="6 7">
    <name type="scientific">Haemophilus paracuniculus</name>
    <dbReference type="NCBI Taxonomy" id="734"/>
    <lineage>
        <taxon>Bacteria</taxon>
        <taxon>Pseudomonadati</taxon>
        <taxon>Pseudomonadota</taxon>
        <taxon>Gammaproteobacteria</taxon>
        <taxon>Pasteurellales</taxon>
        <taxon>Pasteurellaceae</taxon>
        <taxon>Haemophilus</taxon>
    </lineage>
</organism>
<dbReference type="InterPro" id="IPR000847">
    <property type="entry name" value="LysR_HTH_N"/>
</dbReference>
<evidence type="ECO:0000256" key="2">
    <source>
        <dbReference type="ARBA" id="ARBA00023015"/>
    </source>
</evidence>
<evidence type="ECO:0000259" key="5">
    <source>
        <dbReference type="PROSITE" id="PS50931"/>
    </source>
</evidence>
<keyword evidence="7" id="KW-1185">Reference proteome</keyword>
<accession>A0A1T0AS76</accession>
<dbReference type="AlphaFoldDB" id="A0A1T0AS76"/>
<dbReference type="RefSeq" id="WP_078236831.1">
    <property type="nucleotide sequence ID" value="NZ_MUYA01000007.1"/>
</dbReference>
<feature type="domain" description="HTH lysR-type" evidence="5">
    <location>
        <begin position="3"/>
        <end position="60"/>
    </location>
</feature>
<dbReference type="EMBL" id="MUYA01000007">
    <property type="protein sequence ID" value="OOR99183.1"/>
    <property type="molecule type" value="Genomic_DNA"/>
</dbReference>
<dbReference type="Pfam" id="PF00126">
    <property type="entry name" value="HTH_1"/>
    <property type="match status" value="1"/>
</dbReference>
<gene>
    <name evidence="6" type="ORF">B0187_05345</name>
</gene>
<evidence type="ECO:0000313" key="6">
    <source>
        <dbReference type="EMBL" id="OOR99183.1"/>
    </source>
</evidence>
<dbReference type="Gene3D" id="1.10.10.10">
    <property type="entry name" value="Winged helix-like DNA-binding domain superfamily/Winged helix DNA-binding domain"/>
    <property type="match status" value="1"/>
</dbReference>
<dbReference type="STRING" id="734.B0187_05345"/>
<evidence type="ECO:0000256" key="3">
    <source>
        <dbReference type="ARBA" id="ARBA00023125"/>
    </source>
</evidence>
<dbReference type="SUPFAM" id="SSF53850">
    <property type="entry name" value="Periplasmic binding protein-like II"/>
    <property type="match status" value="1"/>
</dbReference>
<comment type="caution">
    <text evidence="6">The sequence shown here is derived from an EMBL/GenBank/DDBJ whole genome shotgun (WGS) entry which is preliminary data.</text>
</comment>
<dbReference type="PANTHER" id="PTHR30537:SF3">
    <property type="entry name" value="TRANSCRIPTIONAL REGULATORY PROTEIN"/>
    <property type="match status" value="1"/>
</dbReference>
<proteinExistence type="inferred from homology"/>
<dbReference type="GO" id="GO:0003700">
    <property type="term" value="F:DNA-binding transcription factor activity"/>
    <property type="evidence" value="ECO:0007669"/>
    <property type="project" value="InterPro"/>
</dbReference>
<dbReference type="PROSITE" id="PS50931">
    <property type="entry name" value="HTH_LYSR"/>
    <property type="match status" value="1"/>
</dbReference>
<dbReference type="InterPro" id="IPR036388">
    <property type="entry name" value="WH-like_DNA-bd_sf"/>
</dbReference>
<keyword evidence="2" id="KW-0805">Transcription regulation</keyword>
<dbReference type="GO" id="GO:0006351">
    <property type="term" value="P:DNA-templated transcription"/>
    <property type="evidence" value="ECO:0007669"/>
    <property type="project" value="TreeGrafter"/>
</dbReference>
<dbReference type="InterPro" id="IPR058163">
    <property type="entry name" value="LysR-type_TF_proteobact-type"/>
</dbReference>
<reference evidence="6 7" key="1">
    <citation type="submission" date="2017-02" db="EMBL/GenBank/DDBJ databases">
        <title>Draft genome sequence of Haemophilus paracuniculus CCUG 43573 type strain.</title>
        <authorList>
            <person name="Engstrom-Jakobsson H."/>
            <person name="Salva-Serra F."/>
            <person name="Thorell K."/>
            <person name="Gonzales-Siles L."/>
            <person name="Karlsson R."/>
            <person name="Boulund F."/>
            <person name="Engstrand L."/>
            <person name="Kristiansson E."/>
            <person name="Moore E."/>
        </authorList>
    </citation>
    <scope>NUCLEOTIDE SEQUENCE [LARGE SCALE GENOMIC DNA]</scope>
    <source>
        <strain evidence="6 7">CCUG 43573</strain>
    </source>
</reference>
<keyword evidence="4" id="KW-0804">Transcription</keyword>
<name>A0A1T0AS76_9PAST</name>
<evidence type="ECO:0000256" key="1">
    <source>
        <dbReference type="ARBA" id="ARBA00009437"/>
    </source>
</evidence>
<dbReference type="GO" id="GO:0043565">
    <property type="term" value="F:sequence-specific DNA binding"/>
    <property type="evidence" value="ECO:0007669"/>
    <property type="project" value="TreeGrafter"/>
</dbReference>
<keyword evidence="3" id="KW-0238">DNA-binding</keyword>
<dbReference type="Proteomes" id="UP000190867">
    <property type="component" value="Unassembled WGS sequence"/>
</dbReference>
<comment type="similarity">
    <text evidence="1">Belongs to the LysR transcriptional regulatory family.</text>
</comment>
<dbReference type="InterPro" id="IPR036390">
    <property type="entry name" value="WH_DNA-bd_sf"/>
</dbReference>
<dbReference type="InterPro" id="IPR005119">
    <property type="entry name" value="LysR_subst-bd"/>
</dbReference>
<dbReference type="OrthoDB" id="570111at2"/>
<dbReference type="PANTHER" id="PTHR30537">
    <property type="entry name" value="HTH-TYPE TRANSCRIPTIONAL REGULATOR"/>
    <property type="match status" value="1"/>
</dbReference>
<protein>
    <submittedName>
        <fullName evidence="6">LysR family transcriptional regulator</fullName>
    </submittedName>
</protein>
<sequence length="276" mass="32256">MNLDWNDIHYFLQLVENQTLTATAAALDVEHSTVARRIERLEKQLGLHLFDRINKRYLLTADGDRLYQEAKKLQFNVRQFTQLAQEGIQTLSEVRISVPPFIANSVLSPHLGEFYRRFPHIRLVLVSDVALSNLYQRQADIAIRLSVPSQNELVARRLCNIDYYWYAHRDYLAHTAESDWQFLDLNINNQQVKWVQQQLEGKTIRFACNDFLLMQSAIRQQLGIGFLPELYRLPEFEPALQMPPFALPLYLLMHQDVRQSKSVREVADFLVEVLGD</sequence>
<evidence type="ECO:0000313" key="7">
    <source>
        <dbReference type="Proteomes" id="UP000190867"/>
    </source>
</evidence>
<dbReference type="Gene3D" id="3.40.190.290">
    <property type="match status" value="1"/>
</dbReference>
<dbReference type="Pfam" id="PF03466">
    <property type="entry name" value="LysR_substrate"/>
    <property type="match status" value="1"/>
</dbReference>